<dbReference type="PANTHER" id="PTHR22642">
    <property type="entry name" value="IMIDAZOLONEPROPIONASE"/>
    <property type="match status" value="1"/>
</dbReference>
<gene>
    <name evidence="3" type="ORF">L0U88_13550</name>
</gene>
<feature type="domain" description="Amidohydrolase 3" evidence="2">
    <location>
        <begin position="71"/>
        <end position="562"/>
    </location>
</feature>
<accession>A0ABS9BKK8</accession>
<name>A0ABS9BKK8_9BACT</name>
<feature type="signal peptide" evidence="1">
    <location>
        <begin position="1"/>
        <end position="19"/>
    </location>
</feature>
<comment type="caution">
    <text evidence="3">The sequence shown here is derived from an EMBL/GenBank/DDBJ whole genome shotgun (WGS) entry which is preliminary data.</text>
</comment>
<evidence type="ECO:0000259" key="2">
    <source>
        <dbReference type="Pfam" id="PF07969"/>
    </source>
</evidence>
<dbReference type="SUPFAM" id="SSF51338">
    <property type="entry name" value="Composite domain of metallo-dependent hydrolases"/>
    <property type="match status" value="1"/>
</dbReference>
<protein>
    <submittedName>
        <fullName evidence="3">Amidohydrolase</fullName>
    </submittedName>
</protein>
<dbReference type="InterPro" id="IPR032466">
    <property type="entry name" value="Metal_Hydrolase"/>
</dbReference>
<evidence type="ECO:0000313" key="4">
    <source>
        <dbReference type="Proteomes" id="UP001200145"/>
    </source>
</evidence>
<feature type="chain" id="PRO_5045837751" evidence="1">
    <location>
        <begin position="20"/>
        <end position="565"/>
    </location>
</feature>
<organism evidence="3 4">
    <name type="scientific">Flavihumibacter fluminis</name>
    <dbReference type="NCBI Taxonomy" id="2909236"/>
    <lineage>
        <taxon>Bacteria</taxon>
        <taxon>Pseudomonadati</taxon>
        <taxon>Bacteroidota</taxon>
        <taxon>Chitinophagia</taxon>
        <taxon>Chitinophagales</taxon>
        <taxon>Chitinophagaceae</taxon>
        <taxon>Flavihumibacter</taxon>
    </lineage>
</organism>
<dbReference type="Gene3D" id="3.10.310.70">
    <property type="match status" value="1"/>
</dbReference>
<dbReference type="EMBL" id="JAKEVY010000003">
    <property type="protein sequence ID" value="MCF1715657.1"/>
    <property type="molecule type" value="Genomic_DNA"/>
</dbReference>
<dbReference type="PANTHER" id="PTHR22642:SF2">
    <property type="entry name" value="PROTEIN LONG AFTER FAR-RED 3"/>
    <property type="match status" value="1"/>
</dbReference>
<dbReference type="Proteomes" id="UP001200145">
    <property type="component" value="Unassembled WGS sequence"/>
</dbReference>
<proteinExistence type="predicted"/>
<sequence length="565" mass="62252">MRFLLLLTALLICSQLLFAQNSNAPTLILFNGKIWTGNDAEFVEAIAITGNTITHIGSNADIKKLAQKSTQLIDLNGQLATAGINDAHTHFLSGSMGLTGVDLYQAKTLEEALSAIEKFVKDHPNKKWITGMGWQYNLFEGGMPNKEALIALDKISPDRPIVLDAYDGHSIWVNSKAMELAGISSTTQFDGFGSIIKDPEGKPTGAFTEAAGSLVEKIVPPPTTEEKLEALRIGMKYAARLGITSIQNASGSVAEFQLYETLLKQGELTLRSSTAFSAGKNTKEEDIQQFIQVKNRTKSHPLLKAVSIKFMLDGVIESHTSPMLEPYSDALPDGTHANSDFALPLEKYQSLLNRFDKEGFQIYTHAIGDRTVREALNAYEKAHQTNGTKARRHRIEHIEQCNPQDVPRFAKLGVMASMQPIHADPGNIEVWAKAVGEKRIPHAFMWKSMLKNKVHLVFSSDWPACTTPDPIRGLHIAVNRQTPEGHPPGGWVPEQRITIQDALKAYTQGGAYSSFEENSKGKLQPGYLADIIVFNQDLFSIPAMDIAKTKVVLTLFDGKIIFNEN</sequence>
<dbReference type="CDD" id="cd01300">
    <property type="entry name" value="YtcJ_like"/>
    <property type="match status" value="1"/>
</dbReference>
<dbReference type="Pfam" id="PF07969">
    <property type="entry name" value="Amidohydro_3"/>
    <property type="match status" value="1"/>
</dbReference>
<reference evidence="3 4" key="1">
    <citation type="submission" date="2022-01" db="EMBL/GenBank/DDBJ databases">
        <title>Flavihumibacter sp. nov., isolated from sediment of a river.</title>
        <authorList>
            <person name="Liu H."/>
        </authorList>
    </citation>
    <scope>NUCLEOTIDE SEQUENCE [LARGE SCALE GENOMIC DNA]</scope>
    <source>
        <strain evidence="3 4">RY-1</strain>
    </source>
</reference>
<dbReference type="SUPFAM" id="SSF51556">
    <property type="entry name" value="Metallo-dependent hydrolases"/>
    <property type="match status" value="1"/>
</dbReference>
<dbReference type="InterPro" id="IPR013108">
    <property type="entry name" value="Amidohydro_3"/>
</dbReference>
<dbReference type="InterPro" id="IPR033932">
    <property type="entry name" value="YtcJ-like"/>
</dbReference>
<evidence type="ECO:0000256" key="1">
    <source>
        <dbReference type="SAM" id="SignalP"/>
    </source>
</evidence>
<keyword evidence="4" id="KW-1185">Reference proteome</keyword>
<keyword evidence="1" id="KW-0732">Signal</keyword>
<dbReference type="Gene3D" id="2.30.40.10">
    <property type="entry name" value="Urease, subunit C, domain 1"/>
    <property type="match status" value="1"/>
</dbReference>
<evidence type="ECO:0000313" key="3">
    <source>
        <dbReference type="EMBL" id="MCF1715657.1"/>
    </source>
</evidence>
<dbReference type="InterPro" id="IPR011059">
    <property type="entry name" value="Metal-dep_hydrolase_composite"/>
</dbReference>
<dbReference type="RefSeq" id="WP_234866606.1">
    <property type="nucleotide sequence ID" value="NZ_JAKEVY010000003.1"/>
</dbReference>
<dbReference type="Gene3D" id="3.20.20.140">
    <property type="entry name" value="Metal-dependent hydrolases"/>
    <property type="match status" value="1"/>
</dbReference>